<dbReference type="Gene3D" id="3.20.20.80">
    <property type="entry name" value="Glycosidases"/>
    <property type="match status" value="1"/>
</dbReference>
<reference evidence="5 6" key="1">
    <citation type="submission" date="2024-08" db="EMBL/GenBank/DDBJ databases">
        <title>Clostridium lapicellarii sp. nov., and Clostridium renhuaiense sp. nov., two species isolated from the mud in a fermentation cellar used for producing sauce-flavour Chinese liquors.</title>
        <authorList>
            <person name="Yang F."/>
            <person name="Wang H."/>
            <person name="Chen L.Q."/>
            <person name="Zhou N."/>
            <person name="Lu J.J."/>
            <person name="Pu X.X."/>
            <person name="Wan B."/>
            <person name="Wang L."/>
            <person name="Liu S.J."/>
        </authorList>
    </citation>
    <scope>NUCLEOTIDE SEQUENCE [LARGE SCALE GENOMIC DNA]</scope>
    <source>
        <strain evidence="5 6">MT-113</strain>
    </source>
</reference>
<evidence type="ECO:0000256" key="2">
    <source>
        <dbReference type="ARBA" id="ARBA00022801"/>
    </source>
</evidence>
<protein>
    <submittedName>
        <fullName evidence="5">GH25 family lysozyme</fullName>
    </submittedName>
</protein>
<gene>
    <name evidence="5" type="ORF">AB8S09_08980</name>
</gene>
<dbReference type="Pfam" id="PF01471">
    <property type="entry name" value="PG_binding_1"/>
    <property type="match status" value="1"/>
</dbReference>
<dbReference type="Pfam" id="PF01183">
    <property type="entry name" value="Glyco_hydro_25"/>
    <property type="match status" value="1"/>
</dbReference>
<dbReference type="Gene3D" id="1.10.101.10">
    <property type="entry name" value="PGBD-like superfamily/PGBD"/>
    <property type="match status" value="1"/>
</dbReference>
<sequence length="306" mass="33970">MYKGVDISNLNGYVDISKIKNAGNSFVIAKATEGSTFVDRFYSGNVTKAKVQGLVSGAYHFARFQNRVKALQEANFFKQIAAGAKPDFVVLDFEQQCSGDMTDACLAFLDAVSSMSMAPAVIYCNPSWIKAHLNSRITKYPLWIAHYGVNSPEFTLWNQYAIWQYTNKGIMAGIGGFLDLNYMSEDFYSKLGGAEKPSTLVEQIMALQYNLNADYNAKLEVDGMAGPATMAALRGIQNIITKGHKSHVVLWIQQKLGQYGYLENGTYTEMVYDEPTFQAVTNMQKNWGKATDGILGPQTWSILLNN</sequence>
<dbReference type="SMART" id="SM00641">
    <property type="entry name" value="Glyco_25"/>
    <property type="match status" value="1"/>
</dbReference>
<dbReference type="SUPFAM" id="SSF47090">
    <property type="entry name" value="PGBD-like"/>
    <property type="match status" value="1"/>
</dbReference>
<evidence type="ECO:0000313" key="6">
    <source>
        <dbReference type="Proteomes" id="UP001565220"/>
    </source>
</evidence>
<dbReference type="InterPro" id="IPR017853">
    <property type="entry name" value="GH"/>
</dbReference>
<dbReference type="InterPro" id="IPR036365">
    <property type="entry name" value="PGBD-like_sf"/>
</dbReference>
<dbReference type="InterPro" id="IPR002053">
    <property type="entry name" value="Glyco_hydro_25"/>
</dbReference>
<evidence type="ECO:0000259" key="4">
    <source>
        <dbReference type="Pfam" id="PF01471"/>
    </source>
</evidence>
<dbReference type="PANTHER" id="PTHR34135">
    <property type="entry name" value="LYSOZYME"/>
    <property type="match status" value="1"/>
</dbReference>
<feature type="domain" description="Peptidoglycan binding-like" evidence="4">
    <location>
        <begin position="249"/>
        <end position="303"/>
    </location>
</feature>
<dbReference type="CDD" id="cd00599">
    <property type="entry name" value="GH25_muramidase"/>
    <property type="match status" value="1"/>
</dbReference>
<organism evidence="5 6">
    <name type="scientific">Clostridium lapidicellarium</name>
    <dbReference type="NCBI Taxonomy" id="3240931"/>
    <lineage>
        <taxon>Bacteria</taxon>
        <taxon>Bacillati</taxon>
        <taxon>Bacillota</taxon>
        <taxon>Clostridia</taxon>
        <taxon>Eubacteriales</taxon>
        <taxon>Clostridiaceae</taxon>
        <taxon>Clostridium</taxon>
    </lineage>
</organism>
<comment type="similarity">
    <text evidence="1">Belongs to the glycosyl hydrolase 25 family.</text>
</comment>
<evidence type="ECO:0000313" key="5">
    <source>
        <dbReference type="EMBL" id="MEY8763772.1"/>
    </source>
</evidence>
<keyword evidence="6" id="KW-1185">Reference proteome</keyword>
<proteinExistence type="inferred from homology"/>
<evidence type="ECO:0000256" key="3">
    <source>
        <dbReference type="ARBA" id="ARBA00023295"/>
    </source>
</evidence>
<dbReference type="EMBL" id="JBGFFE010000011">
    <property type="protein sequence ID" value="MEY8763772.1"/>
    <property type="molecule type" value="Genomic_DNA"/>
</dbReference>
<dbReference type="RefSeq" id="WP_294182284.1">
    <property type="nucleotide sequence ID" value="NZ_JBGFFE010000011.1"/>
</dbReference>
<dbReference type="InterPro" id="IPR018077">
    <property type="entry name" value="Glyco_hydro_fam25_subgr"/>
</dbReference>
<name>A0ABV4DY18_9CLOT</name>
<dbReference type="PROSITE" id="PS51904">
    <property type="entry name" value="GLYCOSYL_HYDROL_F25_2"/>
    <property type="match status" value="1"/>
</dbReference>
<keyword evidence="2" id="KW-0378">Hydrolase</keyword>
<evidence type="ECO:0000256" key="1">
    <source>
        <dbReference type="ARBA" id="ARBA00010646"/>
    </source>
</evidence>
<dbReference type="PANTHER" id="PTHR34135:SF2">
    <property type="entry name" value="LYSOZYME"/>
    <property type="match status" value="1"/>
</dbReference>
<dbReference type="InterPro" id="IPR036366">
    <property type="entry name" value="PGBDSf"/>
</dbReference>
<keyword evidence="3" id="KW-0326">Glycosidase</keyword>
<dbReference type="InterPro" id="IPR002477">
    <property type="entry name" value="Peptidoglycan-bd-like"/>
</dbReference>
<comment type="caution">
    <text evidence="5">The sequence shown here is derived from an EMBL/GenBank/DDBJ whole genome shotgun (WGS) entry which is preliminary data.</text>
</comment>
<dbReference type="SUPFAM" id="SSF51445">
    <property type="entry name" value="(Trans)glycosidases"/>
    <property type="match status" value="1"/>
</dbReference>
<accession>A0ABV4DY18</accession>
<dbReference type="Proteomes" id="UP001565220">
    <property type="component" value="Unassembled WGS sequence"/>
</dbReference>